<sequence>MRRLTTAVGAGVLFLGISACADSNEDSGVGLGGQPSQAPPTSSEQEAPPSAEEPETRPAEAVDVPEEQVDTAAIDEGYPVEVWTLDEGAVLGAMGQEGGCGTVSASATEDEESVTLLLTEDIPTSGPCTMDIRFRAVSVDLDQPLGDRTVVLETETVGPPSS</sequence>
<evidence type="ECO:0000256" key="1">
    <source>
        <dbReference type="SAM" id="MobiDB-lite"/>
    </source>
</evidence>
<gene>
    <name evidence="3" type="ORF">G443_002037</name>
</gene>
<keyword evidence="4" id="KW-1185">Reference proteome</keyword>
<dbReference type="RefSeq" id="WP_026418325.1">
    <property type="nucleotide sequence ID" value="NZ_AUBJ02000001.1"/>
</dbReference>
<name>A0ABT1JH20_ACTCY</name>
<feature type="signal peptide" evidence="2">
    <location>
        <begin position="1"/>
        <end position="21"/>
    </location>
</feature>
<protein>
    <recommendedName>
        <fullName evidence="5">Lipoprotein</fullName>
    </recommendedName>
</protein>
<reference evidence="3 4" key="1">
    <citation type="submission" date="2022-06" db="EMBL/GenBank/DDBJ databases">
        <title>Genomic Encyclopedia of Type Strains, Phase I: the one thousand microbial genomes (KMG-I) project.</title>
        <authorList>
            <person name="Kyrpides N."/>
        </authorList>
    </citation>
    <scope>NUCLEOTIDE SEQUENCE [LARGE SCALE GENOMIC DNA]</scope>
    <source>
        <strain evidence="3 4">DSM 43889</strain>
    </source>
</reference>
<feature type="region of interest" description="Disordered" evidence="1">
    <location>
        <begin position="24"/>
        <end position="66"/>
    </location>
</feature>
<dbReference type="EMBL" id="AUBJ02000001">
    <property type="protein sequence ID" value="MCP2331767.1"/>
    <property type="molecule type" value="Genomic_DNA"/>
</dbReference>
<dbReference type="Proteomes" id="UP000791080">
    <property type="component" value="Unassembled WGS sequence"/>
</dbReference>
<evidence type="ECO:0008006" key="5">
    <source>
        <dbReference type="Google" id="ProtNLM"/>
    </source>
</evidence>
<comment type="caution">
    <text evidence="3">The sequence shown here is derived from an EMBL/GenBank/DDBJ whole genome shotgun (WGS) entry which is preliminary data.</text>
</comment>
<keyword evidence="2" id="KW-0732">Signal</keyword>
<feature type="compositionally biased region" description="Low complexity" evidence="1">
    <location>
        <begin position="39"/>
        <end position="50"/>
    </location>
</feature>
<feature type="chain" id="PRO_5045641754" description="Lipoprotein" evidence="2">
    <location>
        <begin position="22"/>
        <end position="162"/>
    </location>
</feature>
<accession>A0ABT1JH20</accession>
<evidence type="ECO:0000256" key="2">
    <source>
        <dbReference type="SAM" id="SignalP"/>
    </source>
</evidence>
<proteinExistence type="predicted"/>
<organism evidence="3 4">
    <name type="scientific">Actinoalloteichus caeruleus DSM 43889</name>
    <dbReference type="NCBI Taxonomy" id="1120930"/>
    <lineage>
        <taxon>Bacteria</taxon>
        <taxon>Bacillati</taxon>
        <taxon>Actinomycetota</taxon>
        <taxon>Actinomycetes</taxon>
        <taxon>Pseudonocardiales</taxon>
        <taxon>Pseudonocardiaceae</taxon>
        <taxon>Actinoalloteichus</taxon>
        <taxon>Actinoalloteichus cyanogriseus</taxon>
    </lineage>
</organism>
<dbReference type="PROSITE" id="PS51257">
    <property type="entry name" value="PROKAR_LIPOPROTEIN"/>
    <property type="match status" value="1"/>
</dbReference>
<evidence type="ECO:0000313" key="3">
    <source>
        <dbReference type="EMBL" id="MCP2331767.1"/>
    </source>
</evidence>
<evidence type="ECO:0000313" key="4">
    <source>
        <dbReference type="Proteomes" id="UP000791080"/>
    </source>
</evidence>